<evidence type="ECO:0000256" key="5">
    <source>
        <dbReference type="ARBA" id="ARBA00023136"/>
    </source>
</evidence>
<feature type="transmembrane region" description="Helical" evidence="6">
    <location>
        <begin position="659"/>
        <end position="677"/>
    </location>
</feature>
<dbReference type="InterPro" id="IPR004869">
    <property type="entry name" value="MMPL_dom"/>
</dbReference>
<comment type="subcellular location">
    <subcellularLocation>
        <location evidence="1">Cell membrane</location>
        <topology evidence="1">Multi-pass membrane protein</topology>
    </subcellularLocation>
</comment>
<evidence type="ECO:0000256" key="3">
    <source>
        <dbReference type="ARBA" id="ARBA00022692"/>
    </source>
</evidence>
<evidence type="ECO:0000256" key="1">
    <source>
        <dbReference type="ARBA" id="ARBA00004651"/>
    </source>
</evidence>
<feature type="transmembrane region" description="Helical" evidence="6">
    <location>
        <begin position="246"/>
        <end position="265"/>
    </location>
</feature>
<organism evidence="8 9">
    <name type="scientific">Kushneria aurantia</name>
    <dbReference type="NCBI Taxonomy" id="504092"/>
    <lineage>
        <taxon>Bacteria</taxon>
        <taxon>Pseudomonadati</taxon>
        <taxon>Pseudomonadota</taxon>
        <taxon>Gammaproteobacteria</taxon>
        <taxon>Oceanospirillales</taxon>
        <taxon>Halomonadaceae</taxon>
        <taxon>Kushneria</taxon>
    </lineage>
</organism>
<proteinExistence type="predicted"/>
<feature type="transmembrane region" description="Helical" evidence="6">
    <location>
        <begin position="738"/>
        <end position="759"/>
    </location>
</feature>
<dbReference type="PANTHER" id="PTHR33406:SF13">
    <property type="entry name" value="MEMBRANE PROTEIN YDFJ"/>
    <property type="match status" value="1"/>
</dbReference>
<dbReference type="SUPFAM" id="SSF82866">
    <property type="entry name" value="Multidrug efflux transporter AcrB transmembrane domain"/>
    <property type="match status" value="2"/>
</dbReference>
<dbReference type="InterPro" id="IPR050545">
    <property type="entry name" value="Mycobact_MmpL"/>
</dbReference>
<evidence type="ECO:0000313" key="9">
    <source>
        <dbReference type="Proteomes" id="UP001589814"/>
    </source>
</evidence>
<accession>A0ABV6FZ61</accession>
<keyword evidence="5 6" id="KW-0472">Membrane</keyword>
<evidence type="ECO:0000256" key="6">
    <source>
        <dbReference type="SAM" id="Phobius"/>
    </source>
</evidence>
<gene>
    <name evidence="8" type="ORF">ACFFHW_01535</name>
</gene>
<feature type="transmembrane region" description="Helical" evidence="6">
    <location>
        <begin position="272"/>
        <end position="290"/>
    </location>
</feature>
<keyword evidence="4 6" id="KW-1133">Transmembrane helix</keyword>
<keyword evidence="2" id="KW-1003">Cell membrane</keyword>
<evidence type="ECO:0000313" key="8">
    <source>
        <dbReference type="EMBL" id="MFC0266688.1"/>
    </source>
</evidence>
<feature type="transmembrane region" description="Helical" evidence="6">
    <location>
        <begin position="363"/>
        <end position="385"/>
    </location>
</feature>
<evidence type="ECO:0000256" key="4">
    <source>
        <dbReference type="ARBA" id="ARBA00022989"/>
    </source>
</evidence>
<feature type="domain" description="Membrane transport protein MMPL" evidence="7">
    <location>
        <begin position="186"/>
        <end position="384"/>
    </location>
</feature>
<feature type="transmembrane region" description="Helical" evidence="6">
    <location>
        <begin position="416"/>
        <end position="433"/>
    </location>
</feature>
<feature type="transmembrane region" description="Helical" evidence="6">
    <location>
        <begin position="683"/>
        <end position="701"/>
    </location>
</feature>
<evidence type="ECO:0000256" key="2">
    <source>
        <dbReference type="ARBA" id="ARBA00022475"/>
    </source>
</evidence>
<dbReference type="Proteomes" id="UP001589814">
    <property type="component" value="Unassembled WGS sequence"/>
</dbReference>
<keyword evidence="9" id="KW-1185">Reference proteome</keyword>
<dbReference type="Pfam" id="PF03176">
    <property type="entry name" value="MMPL"/>
    <property type="match status" value="1"/>
</dbReference>
<feature type="transmembrane region" description="Helical" evidence="6">
    <location>
        <begin position="296"/>
        <end position="317"/>
    </location>
</feature>
<reference evidence="8 9" key="1">
    <citation type="submission" date="2024-09" db="EMBL/GenBank/DDBJ databases">
        <authorList>
            <person name="Sun Q."/>
            <person name="Mori K."/>
        </authorList>
    </citation>
    <scope>NUCLEOTIDE SEQUENCE [LARGE SCALE GENOMIC DNA]</scope>
    <source>
        <strain evidence="8 9">CCM 7415</strain>
    </source>
</reference>
<dbReference type="Gene3D" id="1.20.1640.10">
    <property type="entry name" value="Multidrug efflux transporter AcrB transmembrane domain"/>
    <property type="match status" value="2"/>
</dbReference>
<sequence length="768" mass="82419">MPGTTPIRWLALLWLSVLLACAALGGWQLMHGAGFDTRVTALLPETAQSPRIERANAQLAAPFTDRFVLLLDAPDRRRASDALAERLRASGAIDELRYRPGDFPLDSLIDLLGPARYRLLTPGLADDIAAGDTAALRQQALATLVMPTALDQHPLRDPFALLDRWVEGAFSSRLDTSGELITLEVDGHALVAITGRLAGSAWTPALQSRLTDALRDFEAAHPDVQLWRSGMVFHAADGARQASREINTIGLGSLLGVLTILLLVFRSPRTLATLLLPLAAGGLFAFSLTLTLFGSIHLLTLAFGGSLIGVAIDYALHLQCARTLGGSRFRLASMLPGLALGLVTSVTAYVVQAFTPLPGLKQMAVFAALGLIGAWLSVVLWLPLIRISCHPGTERLALRLWQVLARLRGRLGPRRAALLAVAALVLVGLRLESDDSLRLINTSSPRLIEDEQLIQRELGRDTGSLYLLIDAADREAFLERAETLAAPLDRLVAEGHLGGYSSLAEHVPSHQRQRHNLALTRTLYDRELDPLLAAAGLPAALAPRARAELDAPPFLDLQAWLATSAGEADRRLWLGANSDASDSGVAGMITLSGRADAQARTSLAELAEQTPGVELVDRVARISTVLGELRRQIALWVAGALALVAALLTLRYRRRSWRVLAPAGGAILGVLSLYALLGVPINLFHQLALLLVLGIGLDAGIFMQEHPRAHHAWLAITLSILSSLLAFGLLAFSATPVLHYIGMTTLIGLAGVWLLTALVQRRESATDG</sequence>
<feature type="transmembrane region" description="Helical" evidence="6">
    <location>
        <begin position="713"/>
        <end position="732"/>
    </location>
</feature>
<protein>
    <submittedName>
        <fullName evidence="8">MMPL family transporter</fullName>
    </submittedName>
</protein>
<keyword evidence="3 6" id="KW-0812">Transmembrane</keyword>
<comment type="caution">
    <text evidence="8">The sequence shown here is derived from an EMBL/GenBank/DDBJ whole genome shotgun (WGS) entry which is preliminary data.</text>
</comment>
<dbReference type="EMBL" id="JBHLVX010000005">
    <property type="protein sequence ID" value="MFC0266688.1"/>
    <property type="molecule type" value="Genomic_DNA"/>
</dbReference>
<dbReference type="RefSeq" id="WP_019951252.1">
    <property type="nucleotide sequence ID" value="NZ_JBHLVX010000005.1"/>
</dbReference>
<dbReference type="PANTHER" id="PTHR33406">
    <property type="entry name" value="MEMBRANE PROTEIN MJ1562-RELATED"/>
    <property type="match status" value="1"/>
</dbReference>
<feature type="transmembrane region" description="Helical" evidence="6">
    <location>
        <begin position="329"/>
        <end position="351"/>
    </location>
</feature>
<feature type="transmembrane region" description="Helical" evidence="6">
    <location>
        <begin position="633"/>
        <end position="652"/>
    </location>
</feature>
<evidence type="ECO:0000259" key="7">
    <source>
        <dbReference type="Pfam" id="PF03176"/>
    </source>
</evidence>
<name>A0ABV6FZ61_9GAMM</name>